<evidence type="ECO:0000256" key="2">
    <source>
        <dbReference type="ARBA" id="ARBA00008080"/>
    </source>
</evidence>
<dbReference type="InParanoid" id="A9V520"/>
<dbReference type="InterPro" id="IPR027437">
    <property type="entry name" value="Rbsml_uS13_C"/>
</dbReference>
<evidence type="ECO:0000256" key="7">
    <source>
        <dbReference type="SAM" id="MobiDB-lite"/>
    </source>
</evidence>
<dbReference type="PROSITE" id="PS00646">
    <property type="entry name" value="RIBOSOMAL_S13_1"/>
    <property type="match status" value="1"/>
</dbReference>
<keyword evidence="4 6" id="KW-0689">Ribosomal protein</keyword>
<dbReference type="SUPFAM" id="SSF46946">
    <property type="entry name" value="S13-like H2TH domain"/>
    <property type="match status" value="1"/>
</dbReference>
<keyword evidence="3" id="KW-0963">Cytoplasm</keyword>
<dbReference type="FunFam" id="1.10.8.50:FF:000002">
    <property type="entry name" value="40S ribosomal protein S18"/>
    <property type="match status" value="1"/>
</dbReference>
<evidence type="ECO:0000256" key="5">
    <source>
        <dbReference type="ARBA" id="ARBA00023274"/>
    </source>
</evidence>
<dbReference type="eggNOG" id="KOG3311">
    <property type="taxonomic scope" value="Eukaryota"/>
</dbReference>
<dbReference type="RefSeq" id="XP_001747916.1">
    <property type="nucleotide sequence ID" value="XM_001747864.1"/>
</dbReference>
<dbReference type="PIRSF" id="PIRSF002134">
    <property type="entry name" value="Ribosomal_S13"/>
    <property type="match status" value="1"/>
</dbReference>
<dbReference type="AlphaFoldDB" id="A9V520"/>
<dbReference type="InterPro" id="IPR010979">
    <property type="entry name" value="Ribosomal_uS13-like_H2TH"/>
</dbReference>
<dbReference type="FunFam" id="4.10.910.10:FF:000002">
    <property type="entry name" value="40S ribosomal protein S18"/>
    <property type="match status" value="1"/>
</dbReference>
<evidence type="ECO:0000256" key="6">
    <source>
        <dbReference type="RuleBase" id="RU003830"/>
    </source>
</evidence>
<dbReference type="Proteomes" id="UP000001357">
    <property type="component" value="Unassembled WGS sequence"/>
</dbReference>
<dbReference type="GO" id="GO:0003735">
    <property type="term" value="F:structural constituent of ribosome"/>
    <property type="evidence" value="ECO:0007669"/>
    <property type="project" value="InterPro"/>
</dbReference>
<dbReference type="GO" id="GO:0006412">
    <property type="term" value="P:translation"/>
    <property type="evidence" value="ECO:0007669"/>
    <property type="project" value="InterPro"/>
</dbReference>
<dbReference type="Pfam" id="PF00416">
    <property type="entry name" value="Ribosomal_S13"/>
    <property type="match status" value="1"/>
</dbReference>
<comment type="similarity">
    <text evidence="2 6">Belongs to the universal ribosomal protein uS13 family.</text>
</comment>
<dbReference type="GO" id="GO:0003723">
    <property type="term" value="F:RNA binding"/>
    <property type="evidence" value="ECO:0007669"/>
    <property type="project" value="InterPro"/>
</dbReference>
<dbReference type="FunCoup" id="A9V520">
    <property type="interactions" value="1081"/>
</dbReference>
<feature type="region of interest" description="Disordered" evidence="7">
    <location>
        <begin position="135"/>
        <end position="154"/>
    </location>
</feature>
<reference evidence="8 9" key="1">
    <citation type="journal article" date="2008" name="Nature">
        <title>The genome of the choanoflagellate Monosiga brevicollis and the origin of metazoans.</title>
        <authorList>
            <consortium name="JGI Sequencing"/>
            <person name="King N."/>
            <person name="Westbrook M.J."/>
            <person name="Young S.L."/>
            <person name="Kuo A."/>
            <person name="Abedin M."/>
            <person name="Chapman J."/>
            <person name="Fairclough S."/>
            <person name="Hellsten U."/>
            <person name="Isogai Y."/>
            <person name="Letunic I."/>
            <person name="Marr M."/>
            <person name="Pincus D."/>
            <person name="Putnam N."/>
            <person name="Rokas A."/>
            <person name="Wright K.J."/>
            <person name="Zuzow R."/>
            <person name="Dirks W."/>
            <person name="Good M."/>
            <person name="Goodstein D."/>
            <person name="Lemons D."/>
            <person name="Li W."/>
            <person name="Lyons J.B."/>
            <person name="Morris A."/>
            <person name="Nichols S."/>
            <person name="Richter D.J."/>
            <person name="Salamov A."/>
            <person name="Bork P."/>
            <person name="Lim W.A."/>
            <person name="Manning G."/>
            <person name="Miller W.T."/>
            <person name="McGinnis W."/>
            <person name="Shapiro H."/>
            <person name="Tjian R."/>
            <person name="Grigoriev I.V."/>
            <person name="Rokhsar D."/>
        </authorList>
    </citation>
    <scope>NUCLEOTIDE SEQUENCE [LARGE SCALE GENOMIC DNA]</scope>
    <source>
        <strain evidence="9">MX1 / ATCC 50154</strain>
    </source>
</reference>
<proteinExistence type="inferred from homology"/>
<dbReference type="PANTHER" id="PTHR10871:SF3">
    <property type="entry name" value="SMALL RIBOSOMAL SUBUNIT PROTEIN US13"/>
    <property type="match status" value="1"/>
</dbReference>
<dbReference type="GO" id="GO:0015935">
    <property type="term" value="C:small ribosomal subunit"/>
    <property type="evidence" value="ECO:0000318"/>
    <property type="project" value="GO_Central"/>
</dbReference>
<comment type="subcellular location">
    <subcellularLocation>
        <location evidence="1">Cytoplasm</location>
    </subcellularLocation>
</comment>
<organism evidence="8 9">
    <name type="scientific">Monosiga brevicollis</name>
    <name type="common">Choanoflagellate</name>
    <dbReference type="NCBI Taxonomy" id="81824"/>
    <lineage>
        <taxon>Eukaryota</taxon>
        <taxon>Choanoflagellata</taxon>
        <taxon>Craspedida</taxon>
        <taxon>Salpingoecidae</taxon>
        <taxon>Monosiga</taxon>
    </lineage>
</organism>
<evidence type="ECO:0000256" key="1">
    <source>
        <dbReference type="ARBA" id="ARBA00004496"/>
    </source>
</evidence>
<accession>A9V520</accession>
<keyword evidence="9" id="KW-1185">Reference proteome</keyword>
<dbReference type="EMBL" id="CH991560">
    <property type="protein sequence ID" value="EDQ87303.1"/>
    <property type="molecule type" value="Genomic_DNA"/>
</dbReference>
<evidence type="ECO:0000256" key="3">
    <source>
        <dbReference type="ARBA" id="ARBA00022490"/>
    </source>
</evidence>
<dbReference type="OMA" id="SYKGVRH"/>
<dbReference type="PANTHER" id="PTHR10871">
    <property type="entry name" value="30S RIBOSOMAL PROTEIN S13/40S RIBOSOMAL PROTEIN S18"/>
    <property type="match status" value="1"/>
</dbReference>
<dbReference type="PROSITE" id="PS50159">
    <property type="entry name" value="RIBOSOMAL_S13_2"/>
    <property type="match status" value="1"/>
</dbReference>
<gene>
    <name evidence="8" type="ORF">MONBRDRAFT_37988</name>
</gene>
<keyword evidence="5 6" id="KW-0687">Ribonucleoprotein</keyword>
<dbReference type="Gene3D" id="1.10.8.50">
    <property type="match status" value="1"/>
</dbReference>
<dbReference type="NCBIfam" id="NF003140">
    <property type="entry name" value="PRK04053.1"/>
    <property type="match status" value="1"/>
</dbReference>
<dbReference type="GeneID" id="5893227"/>
<evidence type="ECO:0000313" key="8">
    <source>
        <dbReference type="EMBL" id="EDQ87303.1"/>
    </source>
</evidence>
<evidence type="ECO:0000313" key="9">
    <source>
        <dbReference type="Proteomes" id="UP000001357"/>
    </source>
</evidence>
<dbReference type="Gene3D" id="4.10.910.10">
    <property type="entry name" value="30s ribosomal protein s13, domain 2"/>
    <property type="match status" value="1"/>
</dbReference>
<dbReference type="InterPro" id="IPR018269">
    <property type="entry name" value="Ribosomal_uS13_CS"/>
</dbReference>
<sequence length="154" mass="17971">MSMVMPENFQHILRVMNTNIAGDRNIMYAMTAIKGVGRRYSNLCLKKAEISTRRRAGELTEDDVRRVVTIMQNPRQYKIPDWFLNRKKDIKDGTYSQLLASDLNVKLRDDLERMKKIRLHRGIRHYWGVRVRGQHTKTTGRRGRTVGVSKKKGG</sequence>
<protein>
    <recommendedName>
        <fullName evidence="10">40S ribosomal protein S18</fullName>
    </recommendedName>
</protein>
<dbReference type="HAMAP" id="MF_01315">
    <property type="entry name" value="Ribosomal_uS13"/>
    <property type="match status" value="1"/>
</dbReference>
<dbReference type="STRING" id="81824.A9V520"/>
<dbReference type="KEGG" id="mbr:MONBRDRAFT_37988"/>
<dbReference type="GO" id="GO:0005829">
    <property type="term" value="C:cytosol"/>
    <property type="evidence" value="ECO:0000318"/>
    <property type="project" value="GO_Central"/>
</dbReference>
<evidence type="ECO:0008006" key="10">
    <source>
        <dbReference type="Google" id="ProtNLM"/>
    </source>
</evidence>
<dbReference type="InterPro" id="IPR001892">
    <property type="entry name" value="Ribosomal_uS13"/>
</dbReference>
<name>A9V520_MONBE</name>
<evidence type="ECO:0000256" key="4">
    <source>
        <dbReference type="ARBA" id="ARBA00022980"/>
    </source>
</evidence>